<name>A0A1S3ULJ1_VIGRR</name>
<reference evidence="4" key="2">
    <citation type="submission" date="2025-08" db="UniProtKB">
        <authorList>
            <consortium name="RefSeq"/>
        </authorList>
    </citation>
    <scope>IDENTIFICATION</scope>
    <source>
        <tissue evidence="4">Leaf</tissue>
    </source>
</reference>
<organism evidence="3 4">
    <name type="scientific">Vigna radiata var. radiata</name>
    <name type="common">Mung bean</name>
    <name type="synonym">Phaseolus aureus</name>
    <dbReference type="NCBI Taxonomy" id="3916"/>
    <lineage>
        <taxon>Eukaryota</taxon>
        <taxon>Viridiplantae</taxon>
        <taxon>Streptophyta</taxon>
        <taxon>Embryophyta</taxon>
        <taxon>Tracheophyta</taxon>
        <taxon>Spermatophyta</taxon>
        <taxon>Magnoliopsida</taxon>
        <taxon>eudicotyledons</taxon>
        <taxon>Gunneridae</taxon>
        <taxon>Pentapetalae</taxon>
        <taxon>rosids</taxon>
        <taxon>fabids</taxon>
        <taxon>Fabales</taxon>
        <taxon>Fabaceae</taxon>
        <taxon>Papilionoideae</taxon>
        <taxon>50 kb inversion clade</taxon>
        <taxon>NPAAA clade</taxon>
        <taxon>indigoferoid/millettioid clade</taxon>
        <taxon>Phaseoleae</taxon>
        <taxon>Vigna</taxon>
    </lineage>
</organism>
<evidence type="ECO:0000313" key="3">
    <source>
        <dbReference type="Proteomes" id="UP000087766"/>
    </source>
</evidence>
<dbReference type="InterPro" id="IPR001810">
    <property type="entry name" value="F-box_dom"/>
</dbReference>
<sequence>MAKEKIQKISRKRGREEEKDRLSDLPDAVLQHIMNFMNTRDVVRTCVLSKRWKNLWKHVTTLSFSSLGKVLFYNKFVPKFLAKRDASTSLIDLNIEVYGINAPKLLTRIARYAAQHNAQHLKITTQYNFRGTPTSFFPLMFSCHSLTSLVFGCVRAPLIELPKSLLIPTLKTLHLFNVRFDAIDHHCVEPFSACSVLNTLTLKGYSFCNDADTFCITNSSLSILKISNSFQYNFYPRNNYKHKLILSTSNLASITIGDNIIFSDDQLSSTCDLPFLEEVNIKIFSSPMKYSVVAGWLQVLSHAKRLTLTFEILYDVQNLDTMEIQSPCFVRLESLKIVILTPQRVFDEEVNIMWQYLHDAFSHLVSACGYAELFIRSSSIMESAKFHPSVNIDWKKKSCKNKNHEQE</sequence>
<proteinExistence type="predicted"/>
<dbReference type="AlphaFoldDB" id="A0A1S3ULJ1"/>
<dbReference type="KEGG" id="vra:106766626"/>
<dbReference type="PANTHER" id="PTHR34223">
    <property type="entry name" value="OS11G0201299 PROTEIN"/>
    <property type="match status" value="1"/>
</dbReference>
<dbReference type="GeneID" id="106766626"/>
<reference evidence="3" key="1">
    <citation type="journal article" date="2014" name="Nat. Commun.">
        <title>Genome sequence of mungbean and insights into evolution within Vigna species.</title>
        <authorList>
            <person name="Kang Y.J."/>
            <person name="Kim S.K."/>
            <person name="Kim M.Y."/>
            <person name="Lestari P."/>
            <person name="Kim K.H."/>
            <person name="Ha B.K."/>
            <person name="Jun T.H."/>
            <person name="Hwang W.J."/>
            <person name="Lee T."/>
            <person name="Lee J."/>
            <person name="Shim S."/>
            <person name="Yoon M.Y."/>
            <person name="Jang Y.E."/>
            <person name="Han K.S."/>
            <person name="Taeprayoon P."/>
            <person name="Yoon N."/>
            <person name="Somta P."/>
            <person name="Tanya P."/>
            <person name="Kim K.S."/>
            <person name="Gwag J.G."/>
            <person name="Moon J.K."/>
            <person name="Lee Y.H."/>
            <person name="Park B.S."/>
            <person name="Bombarely A."/>
            <person name="Doyle J.J."/>
            <person name="Jackson S.A."/>
            <person name="Schafleitner R."/>
            <person name="Srinives P."/>
            <person name="Varshney R.K."/>
            <person name="Lee S.H."/>
        </authorList>
    </citation>
    <scope>NUCLEOTIDE SEQUENCE [LARGE SCALE GENOMIC DNA]</scope>
    <source>
        <strain evidence="3">cv. VC1973A</strain>
    </source>
</reference>
<evidence type="ECO:0000259" key="2">
    <source>
        <dbReference type="PROSITE" id="PS50181"/>
    </source>
</evidence>
<dbReference type="RefSeq" id="XP_014506829.1">
    <property type="nucleotide sequence ID" value="XM_014651343.1"/>
</dbReference>
<dbReference type="SMART" id="SM00256">
    <property type="entry name" value="FBOX"/>
    <property type="match status" value="1"/>
</dbReference>
<evidence type="ECO:0000256" key="1">
    <source>
        <dbReference type="SAM" id="MobiDB-lite"/>
    </source>
</evidence>
<dbReference type="Pfam" id="PF00646">
    <property type="entry name" value="F-box"/>
    <property type="match status" value="1"/>
</dbReference>
<dbReference type="Pfam" id="PF24758">
    <property type="entry name" value="LRR_At5g56370"/>
    <property type="match status" value="1"/>
</dbReference>
<keyword evidence="3" id="KW-1185">Reference proteome</keyword>
<feature type="region of interest" description="Disordered" evidence="1">
    <location>
        <begin position="1"/>
        <end position="20"/>
    </location>
</feature>
<evidence type="ECO:0000313" key="4">
    <source>
        <dbReference type="RefSeq" id="XP_014506829.1"/>
    </source>
</evidence>
<dbReference type="InterPro" id="IPR053197">
    <property type="entry name" value="F-box_SCFL_complex_component"/>
</dbReference>
<dbReference type="InterPro" id="IPR053781">
    <property type="entry name" value="F-box_AtFBL13-like"/>
</dbReference>
<feature type="domain" description="F-box" evidence="2">
    <location>
        <begin position="19"/>
        <end position="67"/>
    </location>
</feature>
<dbReference type="CDD" id="cd22160">
    <property type="entry name" value="F-box_AtFBL13-like"/>
    <property type="match status" value="1"/>
</dbReference>
<dbReference type="Gene3D" id="1.20.1280.50">
    <property type="match status" value="1"/>
</dbReference>
<dbReference type="InterPro" id="IPR032675">
    <property type="entry name" value="LRR_dom_sf"/>
</dbReference>
<dbReference type="Gene3D" id="3.80.10.10">
    <property type="entry name" value="Ribonuclease Inhibitor"/>
    <property type="match status" value="1"/>
</dbReference>
<dbReference type="SUPFAM" id="SSF52058">
    <property type="entry name" value="L domain-like"/>
    <property type="match status" value="1"/>
</dbReference>
<dbReference type="InterPro" id="IPR055411">
    <property type="entry name" value="LRR_FXL15/At3g58940/PEG3-like"/>
</dbReference>
<dbReference type="InterPro" id="IPR036047">
    <property type="entry name" value="F-box-like_dom_sf"/>
</dbReference>
<accession>A0A1S3ULJ1</accession>
<gene>
    <name evidence="4" type="primary">LOC106766626</name>
</gene>
<protein>
    <submittedName>
        <fullName evidence="4">F-box/FBD/LRR-repeat protein At1g78750-like</fullName>
    </submittedName>
</protein>
<dbReference type="PANTHER" id="PTHR34223:SF51">
    <property type="entry name" value="OS06G0556300 PROTEIN"/>
    <property type="match status" value="1"/>
</dbReference>
<dbReference type="Proteomes" id="UP000087766">
    <property type="component" value="Chromosome 7"/>
</dbReference>
<dbReference type="PROSITE" id="PS50181">
    <property type="entry name" value="FBOX"/>
    <property type="match status" value="1"/>
</dbReference>
<dbReference type="OrthoDB" id="1848700at2759"/>
<dbReference type="SUPFAM" id="SSF81383">
    <property type="entry name" value="F-box domain"/>
    <property type="match status" value="1"/>
</dbReference>